<dbReference type="PROSITE" id="PS51257">
    <property type="entry name" value="PROKAR_LIPOPROTEIN"/>
    <property type="match status" value="1"/>
</dbReference>
<accession>A0AAE4L8P9</accession>
<evidence type="ECO:0000313" key="3">
    <source>
        <dbReference type="EMBL" id="MDU0243995.1"/>
    </source>
</evidence>
<keyword evidence="1" id="KW-0812">Transmembrane</keyword>
<dbReference type="GeneID" id="99749930"/>
<dbReference type="EMBL" id="JAQNRK010000012">
    <property type="protein sequence ID" value="MDC1795130.1"/>
    <property type="molecule type" value="Genomic_DNA"/>
</dbReference>
<protein>
    <submittedName>
        <fullName evidence="3">M57 family metalloprotease</fullName>
    </submittedName>
</protein>
<dbReference type="Proteomes" id="UP001215818">
    <property type="component" value="Unassembled WGS sequence"/>
</dbReference>
<evidence type="ECO:0000313" key="2">
    <source>
        <dbReference type="EMBL" id="MDC1795130.1"/>
    </source>
</evidence>
<keyword evidence="3" id="KW-0645">Protease</keyword>
<reference evidence="2 5" key="1">
    <citation type="submission" date="2022-10" db="EMBL/GenBank/DDBJ databases">
        <title>Human gut microbiome strain richness.</title>
        <authorList>
            <person name="Chen-Liaw A."/>
        </authorList>
    </citation>
    <scope>NUCLEOTIDE SEQUENCE [LARGE SCALE GENOMIC DNA]</scope>
    <source>
        <strain evidence="2 5">D53st1_B1_D53t1_180928</strain>
    </source>
</reference>
<name>A0AAE4L8P9_BACUN</name>
<keyword evidence="1" id="KW-0472">Membrane</keyword>
<comment type="caution">
    <text evidence="3">The sequence shown here is derived from an EMBL/GenBank/DDBJ whole genome shotgun (WGS) entry which is preliminary data.</text>
</comment>
<feature type="transmembrane region" description="Helical" evidence="1">
    <location>
        <begin position="5"/>
        <end position="24"/>
    </location>
</feature>
<dbReference type="RefSeq" id="WP_008662714.1">
    <property type="nucleotide sequence ID" value="NZ_AP019724.1"/>
</dbReference>
<gene>
    <name evidence="2" type="ORF">POY73_13435</name>
    <name evidence="3" type="ORF">RVH16_04590</name>
</gene>
<dbReference type="Proteomes" id="UP001181247">
    <property type="component" value="Unassembled WGS sequence"/>
</dbReference>
<evidence type="ECO:0000256" key="1">
    <source>
        <dbReference type="SAM" id="Phobius"/>
    </source>
</evidence>
<keyword evidence="3" id="KW-0482">Metalloprotease</keyword>
<dbReference type="Gene3D" id="3.40.390.10">
    <property type="entry name" value="Collagenase (Catalytic Domain)"/>
    <property type="match status" value="1"/>
</dbReference>
<keyword evidence="1" id="KW-1133">Transmembrane helix</keyword>
<proteinExistence type="predicted"/>
<dbReference type="Pfam" id="PF12388">
    <property type="entry name" value="Peptidase_M57"/>
    <property type="match status" value="1"/>
</dbReference>
<organism evidence="3 4">
    <name type="scientific">Bacteroides uniformis</name>
    <dbReference type="NCBI Taxonomy" id="820"/>
    <lineage>
        <taxon>Bacteria</taxon>
        <taxon>Pseudomonadati</taxon>
        <taxon>Bacteroidota</taxon>
        <taxon>Bacteroidia</taxon>
        <taxon>Bacteroidales</taxon>
        <taxon>Bacteroidaceae</taxon>
        <taxon>Bacteroides</taxon>
    </lineage>
</organism>
<evidence type="ECO:0000313" key="5">
    <source>
        <dbReference type="Proteomes" id="UP001215818"/>
    </source>
</evidence>
<evidence type="ECO:0000313" key="4">
    <source>
        <dbReference type="Proteomes" id="UP001181247"/>
    </source>
</evidence>
<sequence>MNSKYLVNGLFILCYSMFLMFMSACYNELETVDFEEQEEQQSVSIEDGMCIIQSLGFDTLDVVELKSGYLIQGDIYLEKSKLVTYSQPQTRQAYHTTGLIGHPKQRAITVGVDSSIPASGVDDWRDEIQEAINLWNPLSNLKMTYTTAANPDILIRSDASAPLPNNTIAAGSWPMNGKPGSSIWINLDYDYNKTIPRLQKIYNMVHELGHCFGLRHTNWKSLGESVANGITGTFDSDPYSVMNGGTAEYQWSGFSEGDKSAISYLYPRFFEGDFVNYPTEVKRFGVDVYMVRVVGNHPILKYEWGTTGMFLLASEGDAAKVIFGSPVTSELRAYVTTVYGETYCISREYATQTTIQRLVEN</sequence>
<dbReference type="GO" id="GO:0008237">
    <property type="term" value="F:metallopeptidase activity"/>
    <property type="evidence" value="ECO:0007669"/>
    <property type="project" value="UniProtKB-KW"/>
</dbReference>
<dbReference type="SUPFAM" id="SSF55486">
    <property type="entry name" value="Metalloproteases ('zincins'), catalytic domain"/>
    <property type="match status" value="1"/>
</dbReference>
<reference evidence="3" key="2">
    <citation type="submission" date="2023-10" db="EMBL/GenBank/DDBJ databases">
        <title>Genome of Potential pathogenic bacteria in Crohn's disease.</title>
        <authorList>
            <person name="Rodriguez-Palacios A."/>
        </authorList>
    </citation>
    <scope>NUCLEOTIDE SEQUENCE</scope>
    <source>
        <strain evidence="3">CavFT-hAR50</strain>
    </source>
</reference>
<dbReference type="InterPro" id="IPR024653">
    <property type="entry name" value="Peptidase_M10/M27/M57"/>
</dbReference>
<dbReference type="InterPro" id="IPR024079">
    <property type="entry name" value="MetalloPept_cat_dom_sf"/>
</dbReference>
<keyword evidence="3" id="KW-0378">Hydrolase</keyword>
<dbReference type="AlphaFoldDB" id="A0AAE4L8P9"/>
<dbReference type="EMBL" id="JAWDEU010000002">
    <property type="protein sequence ID" value="MDU0243995.1"/>
    <property type="molecule type" value="Genomic_DNA"/>
</dbReference>